<protein>
    <recommendedName>
        <fullName evidence="4">BZIP domain-containing protein</fullName>
    </recommendedName>
</protein>
<feature type="region of interest" description="Disordered" evidence="1">
    <location>
        <begin position="150"/>
        <end position="207"/>
    </location>
</feature>
<proteinExistence type="predicted"/>
<feature type="compositionally biased region" description="Basic and acidic residues" evidence="1">
    <location>
        <begin position="162"/>
        <end position="190"/>
    </location>
</feature>
<dbReference type="Proteomes" id="UP001642464">
    <property type="component" value="Unassembled WGS sequence"/>
</dbReference>
<gene>
    <name evidence="2" type="ORF">SCF082_LOCUS43017</name>
</gene>
<sequence length="207" mass="23282">MATHTGQHLSSGEHDSSVHTTLTSIFSDETPPQNTATGPPRGSMEDRVVSRHEERMNRQRKEKANKAARKREMFNKEMDKPYTEQQALDEMTAHNIPHDWSSLRGSSEFQDGQLQTTGEFYASNASEASSSSLSSVGSSVAVVHEQVARMVNHRRSNSPGPEECKAPERRAWQMTRPEEKPQGYSDRPRPEQPSPKAQRVQSVRVQL</sequence>
<evidence type="ECO:0000256" key="1">
    <source>
        <dbReference type="SAM" id="MobiDB-lite"/>
    </source>
</evidence>
<evidence type="ECO:0000313" key="3">
    <source>
        <dbReference type="Proteomes" id="UP001642464"/>
    </source>
</evidence>
<name>A0ABP0QW17_9DINO</name>
<dbReference type="EMBL" id="CAXAMM010040129">
    <property type="protein sequence ID" value="CAK9091296.1"/>
    <property type="molecule type" value="Genomic_DNA"/>
</dbReference>
<feature type="region of interest" description="Disordered" evidence="1">
    <location>
        <begin position="1"/>
        <end position="78"/>
    </location>
</feature>
<feature type="compositionally biased region" description="Polar residues" evidence="1">
    <location>
        <begin position="1"/>
        <end position="10"/>
    </location>
</feature>
<evidence type="ECO:0008006" key="4">
    <source>
        <dbReference type="Google" id="ProtNLM"/>
    </source>
</evidence>
<evidence type="ECO:0000313" key="2">
    <source>
        <dbReference type="EMBL" id="CAK9091296.1"/>
    </source>
</evidence>
<accession>A0ABP0QW17</accession>
<feature type="compositionally biased region" description="Basic and acidic residues" evidence="1">
    <location>
        <begin position="43"/>
        <end position="78"/>
    </location>
</feature>
<reference evidence="2 3" key="1">
    <citation type="submission" date="2024-02" db="EMBL/GenBank/DDBJ databases">
        <authorList>
            <person name="Chen Y."/>
            <person name="Shah S."/>
            <person name="Dougan E. K."/>
            <person name="Thang M."/>
            <person name="Chan C."/>
        </authorList>
    </citation>
    <scope>NUCLEOTIDE SEQUENCE [LARGE SCALE GENOMIC DNA]</scope>
</reference>
<feature type="compositionally biased region" description="Polar residues" evidence="1">
    <location>
        <begin position="18"/>
        <end position="37"/>
    </location>
</feature>
<comment type="caution">
    <text evidence="2">The sequence shown here is derived from an EMBL/GenBank/DDBJ whole genome shotgun (WGS) entry which is preliminary data.</text>
</comment>
<organism evidence="2 3">
    <name type="scientific">Durusdinium trenchii</name>
    <dbReference type="NCBI Taxonomy" id="1381693"/>
    <lineage>
        <taxon>Eukaryota</taxon>
        <taxon>Sar</taxon>
        <taxon>Alveolata</taxon>
        <taxon>Dinophyceae</taxon>
        <taxon>Suessiales</taxon>
        <taxon>Symbiodiniaceae</taxon>
        <taxon>Durusdinium</taxon>
    </lineage>
</organism>
<keyword evidence="3" id="KW-1185">Reference proteome</keyword>